<proteinExistence type="predicted"/>
<dbReference type="Proteomes" id="UP000468650">
    <property type="component" value="Unassembled WGS sequence"/>
</dbReference>
<keyword evidence="2" id="KW-0808">Transferase</keyword>
<dbReference type="InterPro" id="IPR000182">
    <property type="entry name" value="GNAT_dom"/>
</dbReference>
<reference evidence="2 3" key="1">
    <citation type="submission" date="2019-09" db="EMBL/GenBank/DDBJ databases">
        <title>Genomes of family Cryomorphaceae.</title>
        <authorList>
            <person name="Bowman J.P."/>
        </authorList>
    </citation>
    <scope>NUCLEOTIDE SEQUENCE [LARGE SCALE GENOMIC DNA]</scope>
    <source>
        <strain evidence="2 3">LMG 25704</strain>
    </source>
</reference>
<organism evidence="2 3">
    <name type="scientific">Phaeocystidibacter luteus</name>
    <dbReference type="NCBI Taxonomy" id="911197"/>
    <lineage>
        <taxon>Bacteria</taxon>
        <taxon>Pseudomonadati</taxon>
        <taxon>Bacteroidota</taxon>
        <taxon>Flavobacteriia</taxon>
        <taxon>Flavobacteriales</taxon>
        <taxon>Phaeocystidibacteraceae</taxon>
        <taxon>Phaeocystidibacter</taxon>
    </lineage>
</organism>
<dbReference type="Pfam" id="PF00583">
    <property type="entry name" value="Acetyltransf_1"/>
    <property type="match status" value="1"/>
</dbReference>
<dbReference type="AlphaFoldDB" id="A0A6N6RL19"/>
<accession>A0A6N6RL19</accession>
<sequence>MQEINNIVLDIRSLYACDPNRPGAHFIRRHRVRMLRDDLQARNPVLIGSAIVEVAHVDEFVHLSEKQRKSVFEVDEDWQFIHRTLLPDGYYSDESTELYPILHFKPNIAFLRQIRVQPQYRGDGWGRVLVEQVKRHFRSSCGLLIAYSQGAPKPQGLAHPLLPDTWERDEPFPESRLLRGLRFAGFHKLGSSDLFLSDLDN</sequence>
<keyword evidence="3" id="KW-1185">Reference proteome</keyword>
<dbReference type="SUPFAM" id="SSF55729">
    <property type="entry name" value="Acyl-CoA N-acyltransferases (Nat)"/>
    <property type="match status" value="1"/>
</dbReference>
<name>A0A6N6RL19_9FLAO</name>
<gene>
    <name evidence="2" type="ORF">F8C67_07950</name>
</gene>
<evidence type="ECO:0000259" key="1">
    <source>
        <dbReference type="Pfam" id="PF00583"/>
    </source>
</evidence>
<dbReference type="GO" id="GO:0016747">
    <property type="term" value="F:acyltransferase activity, transferring groups other than amino-acyl groups"/>
    <property type="evidence" value="ECO:0007669"/>
    <property type="project" value="InterPro"/>
</dbReference>
<dbReference type="OrthoDB" id="1091815at2"/>
<comment type="caution">
    <text evidence="2">The sequence shown here is derived from an EMBL/GenBank/DDBJ whole genome shotgun (WGS) entry which is preliminary data.</text>
</comment>
<dbReference type="RefSeq" id="WP_151667301.1">
    <property type="nucleotide sequence ID" value="NZ_WBVO01000005.1"/>
</dbReference>
<evidence type="ECO:0000313" key="2">
    <source>
        <dbReference type="EMBL" id="KAB2810157.1"/>
    </source>
</evidence>
<dbReference type="EMBL" id="WBVO01000005">
    <property type="protein sequence ID" value="KAB2810157.1"/>
    <property type="molecule type" value="Genomic_DNA"/>
</dbReference>
<evidence type="ECO:0000313" key="3">
    <source>
        <dbReference type="Proteomes" id="UP000468650"/>
    </source>
</evidence>
<feature type="domain" description="N-acetyltransferase" evidence="1">
    <location>
        <begin position="99"/>
        <end position="143"/>
    </location>
</feature>
<dbReference type="InterPro" id="IPR016181">
    <property type="entry name" value="Acyl_CoA_acyltransferase"/>
</dbReference>
<protein>
    <submittedName>
        <fullName evidence="2">GNAT family N-acetyltransferase</fullName>
    </submittedName>
</protein>